<dbReference type="RefSeq" id="WP_303302672.1">
    <property type="nucleotide sequence ID" value="NZ_BAABDA010000050.1"/>
</dbReference>
<sequence>MKSIYITICLFLCVTFTYGQEKFLTKQGEVSFFSSTPIEDIKAENHQVLSIIDTKDGSLAIAILMKSFMFEKSLMQEHFNENYVESDTYPKAIFKGKIKDFNSLNLNTNEVVITGDITIHGVTKSIETKAKLIKTADSLLLNGTFTIQIADFDISIPSVVANNIAENLNIDFKLNHNPYNK</sequence>
<evidence type="ECO:0000259" key="1">
    <source>
        <dbReference type="SMART" id="SM00867"/>
    </source>
</evidence>
<evidence type="ECO:0000313" key="2">
    <source>
        <dbReference type="EMBL" id="MDO5975469.1"/>
    </source>
</evidence>
<feature type="domain" description="Lipid/polyisoprenoid-binding YceI-like" evidence="1">
    <location>
        <begin position="21"/>
        <end position="177"/>
    </location>
</feature>
<dbReference type="EMBL" id="JAUOEL010000005">
    <property type="protein sequence ID" value="MDO5975469.1"/>
    <property type="molecule type" value="Genomic_DNA"/>
</dbReference>
<dbReference type="Gene3D" id="2.40.128.110">
    <property type="entry name" value="Lipid/polyisoprenoid-binding, YceI-like"/>
    <property type="match status" value="1"/>
</dbReference>
<protein>
    <submittedName>
        <fullName evidence="2">YceI family protein</fullName>
    </submittedName>
</protein>
<dbReference type="InterPro" id="IPR007372">
    <property type="entry name" value="Lipid/polyisoprenoid-bd_YceI"/>
</dbReference>
<gene>
    <name evidence="2" type="ORF">Q4Q40_14835</name>
</gene>
<dbReference type="SMART" id="SM00867">
    <property type="entry name" value="YceI"/>
    <property type="match status" value="1"/>
</dbReference>
<accession>A0ABT8WQM8</accession>
<comment type="caution">
    <text evidence="2">The sequence shown here is derived from an EMBL/GenBank/DDBJ whole genome shotgun (WGS) entry which is preliminary data.</text>
</comment>
<organism evidence="2 3">
    <name type="scientific">Flavivirga jejuensis</name>
    <dbReference type="NCBI Taxonomy" id="870487"/>
    <lineage>
        <taxon>Bacteria</taxon>
        <taxon>Pseudomonadati</taxon>
        <taxon>Bacteroidota</taxon>
        <taxon>Flavobacteriia</taxon>
        <taxon>Flavobacteriales</taxon>
        <taxon>Flavobacteriaceae</taxon>
        <taxon>Flavivirga</taxon>
    </lineage>
</organism>
<dbReference type="SUPFAM" id="SSF101874">
    <property type="entry name" value="YceI-like"/>
    <property type="match status" value="1"/>
</dbReference>
<dbReference type="Pfam" id="PF04264">
    <property type="entry name" value="YceI"/>
    <property type="match status" value="1"/>
</dbReference>
<dbReference type="Proteomes" id="UP001176806">
    <property type="component" value="Unassembled WGS sequence"/>
</dbReference>
<dbReference type="PANTHER" id="PTHR34406">
    <property type="entry name" value="PROTEIN YCEI"/>
    <property type="match status" value="1"/>
</dbReference>
<dbReference type="PANTHER" id="PTHR34406:SF1">
    <property type="entry name" value="PROTEIN YCEI"/>
    <property type="match status" value="1"/>
</dbReference>
<evidence type="ECO:0000313" key="3">
    <source>
        <dbReference type="Proteomes" id="UP001176806"/>
    </source>
</evidence>
<name>A0ABT8WQM8_9FLAO</name>
<reference evidence="2" key="1">
    <citation type="submission" date="2023-07" db="EMBL/GenBank/DDBJ databases">
        <title>Two novel species in the genus Flavivirga.</title>
        <authorList>
            <person name="Kwon K."/>
        </authorList>
    </citation>
    <scope>NUCLEOTIDE SEQUENCE</scope>
    <source>
        <strain evidence="2">KACC 14158</strain>
    </source>
</reference>
<keyword evidence="3" id="KW-1185">Reference proteome</keyword>
<proteinExistence type="predicted"/>
<dbReference type="InterPro" id="IPR036761">
    <property type="entry name" value="TTHA0802/YceI-like_sf"/>
</dbReference>